<gene>
    <name evidence="2" type="ORF">KSZ_37550</name>
</gene>
<dbReference type="Gene3D" id="3.40.50.1820">
    <property type="entry name" value="alpha/beta hydrolase"/>
    <property type="match status" value="1"/>
</dbReference>
<dbReference type="SUPFAM" id="SSF53474">
    <property type="entry name" value="alpha/beta-Hydrolases"/>
    <property type="match status" value="1"/>
</dbReference>
<feature type="domain" description="AB hydrolase-1" evidence="1">
    <location>
        <begin position="29"/>
        <end position="174"/>
    </location>
</feature>
<evidence type="ECO:0000313" key="2">
    <source>
        <dbReference type="EMBL" id="GHO85749.1"/>
    </source>
</evidence>
<dbReference type="PANTHER" id="PTHR43433:SF5">
    <property type="entry name" value="AB HYDROLASE-1 DOMAIN-CONTAINING PROTEIN"/>
    <property type="match status" value="1"/>
</dbReference>
<dbReference type="PRINTS" id="PR00111">
    <property type="entry name" value="ABHYDROLASE"/>
</dbReference>
<dbReference type="InterPro" id="IPR029058">
    <property type="entry name" value="AB_hydrolase_fold"/>
</dbReference>
<dbReference type="GO" id="GO:0016787">
    <property type="term" value="F:hydrolase activity"/>
    <property type="evidence" value="ECO:0007669"/>
    <property type="project" value="UniProtKB-KW"/>
</dbReference>
<dbReference type="Pfam" id="PF00561">
    <property type="entry name" value="Abhydrolase_1"/>
    <property type="match status" value="1"/>
</dbReference>
<dbReference type="PANTHER" id="PTHR43433">
    <property type="entry name" value="HYDROLASE, ALPHA/BETA FOLD FAMILY PROTEIN"/>
    <property type="match status" value="1"/>
</dbReference>
<keyword evidence="3" id="KW-1185">Reference proteome</keyword>
<organism evidence="2 3">
    <name type="scientific">Dictyobacter formicarum</name>
    <dbReference type="NCBI Taxonomy" id="2778368"/>
    <lineage>
        <taxon>Bacteria</taxon>
        <taxon>Bacillati</taxon>
        <taxon>Chloroflexota</taxon>
        <taxon>Ktedonobacteria</taxon>
        <taxon>Ktedonobacterales</taxon>
        <taxon>Dictyobacteraceae</taxon>
        <taxon>Dictyobacter</taxon>
    </lineage>
</organism>
<protein>
    <submittedName>
        <fullName evidence="2">Alpha/beta hydrolase</fullName>
    </submittedName>
</protein>
<evidence type="ECO:0000259" key="1">
    <source>
        <dbReference type="Pfam" id="PF00561"/>
    </source>
</evidence>
<evidence type="ECO:0000313" key="3">
    <source>
        <dbReference type="Proteomes" id="UP000635565"/>
    </source>
</evidence>
<comment type="caution">
    <text evidence="2">The sequence shown here is derived from an EMBL/GenBank/DDBJ whole genome shotgun (WGS) entry which is preliminary data.</text>
</comment>
<proteinExistence type="predicted"/>
<accession>A0ABQ3VJ87</accession>
<dbReference type="RefSeq" id="WP_201363392.1">
    <property type="nucleotide sequence ID" value="NZ_BNJJ01000010.1"/>
</dbReference>
<keyword evidence="2" id="KW-0378">Hydrolase</keyword>
<dbReference type="EMBL" id="BNJJ01000010">
    <property type="protein sequence ID" value="GHO85749.1"/>
    <property type="molecule type" value="Genomic_DNA"/>
</dbReference>
<dbReference type="InterPro" id="IPR000073">
    <property type="entry name" value="AB_hydrolase_1"/>
</dbReference>
<reference evidence="2 3" key="1">
    <citation type="journal article" date="2021" name="Int. J. Syst. Evol. Microbiol.">
        <title>Reticulibacter mediterranei gen. nov., sp. nov., within the new family Reticulibacteraceae fam. nov., and Ktedonospora formicarum gen. nov., sp. nov., Ktedonobacter robiniae sp. nov., Dictyobacter formicarum sp. nov. and Dictyobacter arantiisoli sp. nov., belonging to the class Ktedonobacteria.</title>
        <authorList>
            <person name="Yabe S."/>
            <person name="Zheng Y."/>
            <person name="Wang C.M."/>
            <person name="Sakai Y."/>
            <person name="Abe K."/>
            <person name="Yokota A."/>
            <person name="Donadio S."/>
            <person name="Cavaletti L."/>
            <person name="Monciardini P."/>
        </authorList>
    </citation>
    <scope>NUCLEOTIDE SEQUENCE [LARGE SCALE GENOMIC DNA]</scope>
    <source>
        <strain evidence="2 3">SOSP1-9</strain>
    </source>
</reference>
<sequence length="271" mass="28937">MTTNANQPAGKYAAVNGINLYYEVHGTGKPLVMLHGGFGTFATMFAALSSALTANHQVIGVDMYGHGRTALTDRPMSFESMADDIAGLIEYLGLEKADVLGFSLGGAVALQTAIRHPERVNKLVLISAPFKRAGWHPEMQVGMKSNSAEFLRNTPLYDAYVSVAPKPEDFTRLVSQMNGALGQDYDWSASVAALKSPILIIAGDSDGMPPAHAVEFFNLLGGGLKDAGWDGANMIPSQLAILPGGTHYNINFRTDLLLPALTPFLAENKQA</sequence>
<dbReference type="InterPro" id="IPR050471">
    <property type="entry name" value="AB_hydrolase"/>
</dbReference>
<name>A0ABQ3VJ87_9CHLR</name>
<dbReference type="Proteomes" id="UP000635565">
    <property type="component" value="Unassembled WGS sequence"/>
</dbReference>